<sequence length="548" mass="59662">MRWVKIAAFGPLLLAGHGLAAQDAFDRTNPSQQVTRERPVDTIEQPIRIEMQPVLRIPESNRTGADLAVGAIVIDGLEVLERADFATVIEPFAGRMLDDRELRRLADAIAGHARERGFILATAWIPEQALAGGMLRIRVDEGTIDDIRVEGSDDPVIRGQLQNLLNGRPVTLAALQREILLADDLPGVWIRATRFERDGDSRILVVDARRESFAGSALLATDGTKPVGPIRTRIDLDANGLISPRDRVDLSFSTTPLDPEELAFFSARYSVVVNDSGTSVGLFGSYSRTEPGAYLANRELQGESWRGGVRMRHPLMRSVERSLWLETSAELQNLRQDSFGLLARQDRIALARVGLYGFGPVAGGTLQGRATITQGLDILGATALGDPLASRGDAPPDFTTLSWWLNWRRGLAARVSLSLAASGQFSTEPLLIGENFALGGNAFLRGYDFAQRIGDQGIAGVGELRYDWPDALGTLRRLQLYAFADGGTVTNLADGRGSGTLASSGAGFRADVTRSLDFDLEIAVPLTEDRYDTDDRSPRINLRVSQSF</sequence>
<dbReference type="InterPro" id="IPR005565">
    <property type="entry name" value="Hemolysn_activator_HlyB_C"/>
</dbReference>
<dbReference type="STRING" id="198312.SAMN02745193_01979"/>
<reference evidence="8" key="1">
    <citation type="submission" date="2016-12" db="EMBL/GenBank/DDBJ databases">
        <authorList>
            <person name="Varghese N."/>
            <person name="Submissions S."/>
        </authorList>
    </citation>
    <scope>NUCLEOTIDE SEQUENCE [LARGE SCALE GENOMIC DNA]</scope>
    <source>
        <strain evidence="8">DSM 11032</strain>
    </source>
</reference>
<dbReference type="PANTHER" id="PTHR34597:SF6">
    <property type="entry name" value="BLR6126 PROTEIN"/>
    <property type="match status" value="1"/>
</dbReference>
<dbReference type="Pfam" id="PF03865">
    <property type="entry name" value="ShlB"/>
    <property type="match status" value="1"/>
</dbReference>
<dbReference type="Gene3D" id="2.40.160.50">
    <property type="entry name" value="membrane protein fhac: a member of the omp85/tpsb transporter family"/>
    <property type="match status" value="1"/>
</dbReference>
<dbReference type="Proteomes" id="UP000184391">
    <property type="component" value="Unassembled WGS sequence"/>
</dbReference>
<feature type="domain" description="Haemolysin activator HlyB C-terminal" evidence="5">
    <location>
        <begin position="199"/>
        <end position="509"/>
    </location>
</feature>
<gene>
    <name evidence="7" type="ORF">SAMN02745193_01979</name>
</gene>
<evidence type="ECO:0000256" key="3">
    <source>
        <dbReference type="ARBA" id="ARBA00023237"/>
    </source>
</evidence>
<keyword evidence="1" id="KW-1134">Transmembrane beta strand</keyword>
<evidence type="ECO:0000256" key="2">
    <source>
        <dbReference type="ARBA" id="ARBA00022692"/>
    </source>
</evidence>
<name>A0A1M7SM44_9SPHN</name>
<organism evidence="7 8">
    <name type="scientific">Erythrobacter sanguineus</name>
    <dbReference type="NCBI Taxonomy" id="198312"/>
    <lineage>
        <taxon>Bacteria</taxon>
        <taxon>Pseudomonadati</taxon>
        <taxon>Pseudomonadota</taxon>
        <taxon>Alphaproteobacteria</taxon>
        <taxon>Sphingomonadales</taxon>
        <taxon>Erythrobacteraceae</taxon>
        <taxon>Erythrobacter/Porphyrobacter group</taxon>
        <taxon>Erythrobacter</taxon>
    </lineage>
</organism>
<proteinExistence type="predicted"/>
<keyword evidence="4" id="KW-0732">Signal</keyword>
<evidence type="ECO:0000313" key="8">
    <source>
        <dbReference type="Proteomes" id="UP000184391"/>
    </source>
</evidence>
<evidence type="ECO:0000256" key="1">
    <source>
        <dbReference type="ARBA" id="ARBA00022452"/>
    </source>
</evidence>
<feature type="chain" id="PRO_5012794220" evidence="4">
    <location>
        <begin position="21"/>
        <end position="548"/>
    </location>
</feature>
<evidence type="ECO:0000256" key="4">
    <source>
        <dbReference type="SAM" id="SignalP"/>
    </source>
</evidence>
<feature type="domain" description="Polypeptide-transport-associated ShlB-type" evidence="6">
    <location>
        <begin position="69"/>
        <end position="142"/>
    </location>
</feature>
<evidence type="ECO:0000259" key="5">
    <source>
        <dbReference type="Pfam" id="PF03865"/>
    </source>
</evidence>
<dbReference type="EMBL" id="FRDF01000011">
    <property type="protein sequence ID" value="SHN59545.1"/>
    <property type="molecule type" value="Genomic_DNA"/>
</dbReference>
<keyword evidence="3" id="KW-0998">Cell outer membrane</keyword>
<dbReference type="GO" id="GO:0098046">
    <property type="term" value="C:type V protein secretion system complex"/>
    <property type="evidence" value="ECO:0007669"/>
    <property type="project" value="TreeGrafter"/>
</dbReference>
<feature type="signal peptide" evidence="4">
    <location>
        <begin position="1"/>
        <end position="20"/>
    </location>
</feature>
<dbReference type="InterPro" id="IPR051544">
    <property type="entry name" value="TPS_OM_transporter"/>
</dbReference>
<dbReference type="GO" id="GO:0046819">
    <property type="term" value="P:protein secretion by the type V secretion system"/>
    <property type="evidence" value="ECO:0007669"/>
    <property type="project" value="TreeGrafter"/>
</dbReference>
<accession>A0A1M7SM44</accession>
<keyword evidence="8" id="KW-1185">Reference proteome</keyword>
<dbReference type="PANTHER" id="PTHR34597">
    <property type="entry name" value="SLR1661 PROTEIN"/>
    <property type="match status" value="1"/>
</dbReference>
<protein>
    <submittedName>
        <fullName evidence="7">Hemolysin activation/secretion protein</fullName>
    </submittedName>
</protein>
<evidence type="ECO:0000313" key="7">
    <source>
        <dbReference type="EMBL" id="SHN59545.1"/>
    </source>
</evidence>
<dbReference type="InterPro" id="IPR013686">
    <property type="entry name" value="Polypept-transport_assoc_ShlB"/>
</dbReference>
<dbReference type="AlphaFoldDB" id="A0A1M7SM44"/>
<evidence type="ECO:0000259" key="6">
    <source>
        <dbReference type="Pfam" id="PF08479"/>
    </source>
</evidence>
<keyword evidence="2" id="KW-0812">Transmembrane</keyword>
<dbReference type="Gene3D" id="3.10.20.310">
    <property type="entry name" value="membrane protein fhac"/>
    <property type="match status" value="1"/>
</dbReference>
<dbReference type="GO" id="GO:0008320">
    <property type="term" value="F:protein transmembrane transporter activity"/>
    <property type="evidence" value="ECO:0007669"/>
    <property type="project" value="TreeGrafter"/>
</dbReference>
<keyword evidence="1" id="KW-0472">Membrane</keyword>
<dbReference type="Pfam" id="PF08479">
    <property type="entry name" value="POTRA_2"/>
    <property type="match status" value="1"/>
</dbReference>